<organism evidence="4 5">
    <name type="scientific">Clavelina lepadiformis</name>
    <name type="common">Light-bulb sea squirt</name>
    <name type="synonym">Ascidia lepadiformis</name>
    <dbReference type="NCBI Taxonomy" id="159417"/>
    <lineage>
        <taxon>Eukaryota</taxon>
        <taxon>Metazoa</taxon>
        <taxon>Chordata</taxon>
        <taxon>Tunicata</taxon>
        <taxon>Ascidiacea</taxon>
        <taxon>Aplousobranchia</taxon>
        <taxon>Clavelinidae</taxon>
        <taxon>Clavelina</taxon>
    </lineage>
</organism>
<dbReference type="Proteomes" id="UP001642483">
    <property type="component" value="Unassembled WGS sequence"/>
</dbReference>
<keyword evidence="2" id="KW-1133">Transmembrane helix</keyword>
<accession>A0ABP0F0Q2</accession>
<feature type="signal peptide" evidence="3">
    <location>
        <begin position="1"/>
        <end position="23"/>
    </location>
</feature>
<reference evidence="4 5" key="1">
    <citation type="submission" date="2024-02" db="EMBL/GenBank/DDBJ databases">
        <authorList>
            <person name="Daric V."/>
            <person name="Darras S."/>
        </authorList>
    </citation>
    <scope>NUCLEOTIDE SEQUENCE [LARGE SCALE GENOMIC DNA]</scope>
</reference>
<gene>
    <name evidence="4" type="ORF">CVLEPA_LOCUS3105</name>
</gene>
<keyword evidence="3" id="KW-0732">Signal</keyword>
<protein>
    <submittedName>
        <fullName evidence="4">Uncharacterized protein</fullName>
    </submittedName>
</protein>
<sequence>MKKSLHVIKILFMMWLFSSKVLADSECMELRSGVKHQVQCTGLAPFCCATGCCQTKDNPLLNQWWIAIASMFVIFPVVLMGWCFPGSLCCLLPCCCVDAHDGESTVLLGSSSSSSSESGEVHVSIDETSSSDSY</sequence>
<feature type="transmembrane region" description="Helical" evidence="2">
    <location>
        <begin position="64"/>
        <end position="84"/>
    </location>
</feature>
<evidence type="ECO:0000256" key="2">
    <source>
        <dbReference type="SAM" id="Phobius"/>
    </source>
</evidence>
<keyword evidence="2" id="KW-0472">Membrane</keyword>
<feature type="compositionally biased region" description="Low complexity" evidence="1">
    <location>
        <begin position="109"/>
        <end position="118"/>
    </location>
</feature>
<name>A0ABP0F0Q2_CLALP</name>
<proteinExistence type="predicted"/>
<evidence type="ECO:0000256" key="1">
    <source>
        <dbReference type="SAM" id="MobiDB-lite"/>
    </source>
</evidence>
<evidence type="ECO:0000313" key="4">
    <source>
        <dbReference type="EMBL" id="CAK8673300.1"/>
    </source>
</evidence>
<feature type="chain" id="PRO_5046846608" evidence="3">
    <location>
        <begin position="24"/>
        <end position="134"/>
    </location>
</feature>
<comment type="caution">
    <text evidence="4">The sequence shown here is derived from an EMBL/GenBank/DDBJ whole genome shotgun (WGS) entry which is preliminary data.</text>
</comment>
<dbReference type="EMBL" id="CAWYQH010000002">
    <property type="protein sequence ID" value="CAK8673300.1"/>
    <property type="molecule type" value="Genomic_DNA"/>
</dbReference>
<keyword evidence="2" id="KW-0812">Transmembrane</keyword>
<keyword evidence="5" id="KW-1185">Reference proteome</keyword>
<evidence type="ECO:0000313" key="5">
    <source>
        <dbReference type="Proteomes" id="UP001642483"/>
    </source>
</evidence>
<feature type="region of interest" description="Disordered" evidence="1">
    <location>
        <begin position="109"/>
        <end position="134"/>
    </location>
</feature>
<evidence type="ECO:0000256" key="3">
    <source>
        <dbReference type="SAM" id="SignalP"/>
    </source>
</evidence>